<reference evidence="2" key="1">
    <citation type="journal article" date="2019" name="Int. J. Syst. Evol. Microbiol.">
        <title>The Global Catalogue of Microorganisms (GCM) 10K type strain sequencing project: providing services to taxonomists for standard genome sequencing and annotation.</title>
        <authorList>
            <consortium name="The Broad Institute Genomics Platform"/>
            <consortium name="The Broad Institute Genome Sequencing Center for Infectious Disease"/>
            <person name="Wu L."/>
            <person name="Ma J."/>
        </authorList>
    </citation>
    <scope>NUCLEOTIDE SEQUENCE [LARGE SCALE GENOMIC DNA]</scope>
    <source>
        <strain evidence="2">CGMCC 4.7683</strain>
    </source>
</reference>
<comment type="caution">
    <text evidence="1">The sequence shown here is derived from an EMBL/GenBank/DDBJ whole genome shotgun (WGS) entry which is preliminary data.</text>
</comment>
<name>A0ABQ3LG27_9PSEU</name>
<dbReference type="EMBL" id="BNAY01000003">
    <property type="protein sequence ID" value="GHH15216.1"/>
    <property type="molecule type" value="Genomic_DNA"/>
</dbReference>
<evidence type="ECO:0000313" key="2">
    <source>
        <dbReference type="Proteomes" id="UP000635387"/>
    </source>
</evidence>
<organism evidence="1 2">
    <name type="scientific">Amycolatopsis oliviviridis</name>
    <dbReference type="NCBI Taxonomy" id="1471590"/>
    <lineage>
        <taxon>Bacteria</taxon>
        <taxon>Bacillati</taxon>
        <taxon>Actinomycetota</taxon>
        <taxon>Actinomycetes</taxon>
        <taxon>Pseudonocardiales</taxon>
        <taxon>Pseudonocardiaceae</taxon>
        <taxon>Amycolatopsis</taxon>
    </lineage>
</organism>
<keyword evidence="2" id="KW-1185">Reference proteome</keyword>
<dbReference type="Proteomes" id="UP000635387">
    <property type="component" value="Unassembled WGS sequence"/>
</dbReference>
<dbReference type="InterPro" id="IPR015422">
    <property type="entry name" value="PyrdxlP-dep_Trfase_small"/>
</dbReference>
<sequence>MRESCLDLLRPLEPGWNSVVHREGWDNPAYVPDVTARRLEGGMPNVAGIGATVLSDRDAGYRSGIVSVHVDGIPAPLPTERLKARGIACSARSGGLRISPHGYNTEEEIDRLIAAVREIAA</sequence>
<gene>
    <name evidence="1" type="ORF">GCM10017790_29340</name>
</gene>
<dbReference type="SUPFAM" id="SSF53383">
    <property type="entry name" value="PLP-dependent transferases"/>
    <property type="match status" value="1"/>
</dbReference>
<evidence type="ECO:0008006" key="3">
    <source>
        <dbReference type="Google" id="ProtNLM"/>
    </source>
</evidence>
<accession>A0ABQ3LG27</accession>
<protein>
    <recommendedName>
        <fullName evidence="3">Cysteine desulfurase</fullName>
    </recommendedName>
</protein>
<dbReference type="Gene3D" id="3.90.1150.10">
    <property type="entry name" value="Aspartate Aminotransferase, domain 1"/>
    <property type="match status" value="1"/>
</dbReference>
<dbReference type="InterPro" id="IPR015424">
    <property type="entry name" value="PyrdxlP-dep_Trfase"/>
</dbReference>
<proteinExistence type="predicted"/>
<evidence type="ECO:0000313" key="1">
    <source>
        <dbReference type="EMBL" id="GHH15216.1"/>
    </source>
</evidence>